<feature type="binding site" evidence="2">
    <location>
        <begin position="66"/>
        <end position="68"/>
    </location>
    <ligand>
        <name>substrate</name>
    </ligand>
</feature>
<proteinExistence type="inferred from homology"/>
<dbReference type="InterPro" id="IPR036424">
    <property type="entry name" value="UPP_synth-like_sf"/>
</dbReference>
<dbReference type="GO" id="GO:0045547">
    <property type="term" value="F:ditrans,polycis-polyprenyl diphosphate synthase [(2E,6E)-farnesyl diphosphate specific] activity"/>
    <property type="evidence" value="ECO:0007669"/>
    <property type="project" value="TreeGrafter"/>
</dbReference>
<dbReference type="InterPro" id="IPR001441">
    <property type="entry name" value="UPP_synth-like"/>
</dbReference>
<feature type="binding site" evidence="2">
    <location>
        <position position="208"/>
    </location>
    <ligand>
        <name>Mg(2+)</name>
        <dbReference type="ChEBI" id="CHEBI:18420"/>
    </ligand>
</feature>
<accession>A0A7V1I3K1</accession>
<gene>
    <name evidence="3" type="ORF">ENJ03_00530</name>
</gene>
<dbReference type="EMBL" id="DRKW01000032">
    <property type="protein sequence ID" value="HEB73692.1"/>
    <property type="molecule type" value="Genomic_DNA"/>
</dbReference>
<feature type="binding site" evidence="2">
    <location>
        <position position="189"/>
    </location>
    <ligand>
        <name>substrate</name>
    </ligand>
</feature>
<dbReference type="InterPro" id="IPR018520">
    <property type="entry name" value="UPP_synth-like_CS"/>
</dbReference>
<comment type="function">
    <text evidence="2">Catalyzes the condensation of isopentenyl diphosphate (IPP) with allylic pyrophosphates generating different type of terpenoids.</text>
</comment>
<dbReference type="GO" id="GO:0000287">
    <property type="term" value="F:magnesium ion binding"/>
    <property type="evidence" value="ECO:0007669"/>
    <property type="project" value="UniProtKB-UniRule"/>
</dbReference>
<feature type="binding site" evidence="2">
    <location>
        <position position="72"/>
    </location>
    <ligand>
        <name>substrate</name>
    </ligand>
</feature>
<dbReference type="Gene3D" id="3.40.1180.10">
    <property type="entry name" value="Decaprenyl diphosphate synthase-like"/>
    <property type="match status" value="1"/>
</dbReference>
<keyword evidence="2" id="KW-0479">Metal-binding</keyword>
<dbReference type="SUPFAM" id="SSF64005">
    <property type="entry name" value="Undecaprenyl diphosphate synthase"/>
    <property type="match status" value="1"/>
</dbReference>
<feature type="binding site" evidence="2">
    <location>
        <begin position="195"/>
        <end position="197"/>
    </location>
    <ligand>
        <name>substrate</name>
    </ligand>
</feature>
<comment type="similarity">
    <text evidence="2">Belongs to the UPP synthase family.</text>
</comment>
<reference evidence="3" key="1">
    <citation type="journal article" date="2020" name="mSystems">
        <title>Genome- and Community-Level Interaction Insights into Carbon Utilization and Element Cycling Functions of Hydrothermarchaeota in Hydrothermal Sediment.</title>
        <authorList>
            <person name="Zhou Z."/>
            <person name="Liu Y."/>
            <person name="Xu W."/>
            <person name="Pan J."/>
            <person name="Luo Z.H."/>
            <person name="Li M."/>
        </authorList>
    </citation>
    <scope>NUCLEOTIDE SEQUENCE [LARGE SCALE GENOMIC DNA]</scope>
    <source>
        <strain evidence="3">HyVt-45</strain>
    </source>
</reference>
<feature type="binding site" evidence="2">
    <location>
        <position position="21"/>
    </location>
    <ligand>
        <name>Mg(2+)</name>
        <dbReference type="ChEBI" id="CHEBI:18420"/>
    </ligand>
</feature>
<dbReference type="PANTHER" id="PTHR10291:SF0">
    <property type="entry name" value="DEHYDRODOLICHYL DIPHOSPHATE SYNTHASE 2"/>
    <property type="match status" value="1"/>
</dbReference>
<feature type="binding site" evidence="2">
    <location>
        <begin position="22"/>
        <end position="25"/>
    </location>
    <ligand>
        <name>substrate</name>
    </ligand>
</feature>
<dbReference type="PROSITE" id="PS01066">
    <property type="entry name" value="UPP_SYNTHASE"/>
    <property type="match status" value="1"/>
</dbReference>
<dbReference type="Proteomes" id="UP000886268">
    <property type="component" value="Unassembled WGS sequence"/>
</dbReference>
<name>A0A7V1I3K1_DESA2</name>
<dbReference type="EC" id="2.5.1.-" evidence="2"/>
<sequence>MKNIRTLGLYKLPLHVAIIMDGNGRWAKKKELPRIAGHREGIKRAKEIVEVSREIGIKVITLYTFSYENWQRPQEEIAVLMQLLKNYLEGEWENLVKQDIRLIAIGDLKLLPPDTYEVLQKVIKNTAKCQTMILNLAISYGGRQEIIHAVKVLIENVKQGNIKSDEINEVIFTQYLWTKGLPDPDFIIRTSGEFRLSNFLLWQSAYAEFYITPILWPDFNRFQFIEALKEYQRRERRFGKISEQFREKDRK</sequence>
<feature type="active site" description="Proton acceptor" evidence="2">
    <location>
        <position position="69"/>
    </location>
</feature>
<dbReference type="PANTHER" id="PTHR10291">
    <property type="entry name" value="DEHYDRODOLICHYL DIPHOSPHATE SYNTHASE FAMILY MEMBER"/>
    <property type="match status" value="1"/>
</dbReference>
<feature type="binding site" evidence="2">
    <location>
        <position position="34"/>
    </location>
    <ligand>
        <name>substrate</name>
    </ligand>
</feature>
<comment type="cofactor">
    <cofactor evidence="2">
        <name>Mg(2+)</name>
        <dbReference type="ChEBI" id="CHEBI:18420"/>
    </cofactor>
    <text evidence="2">Binds 2 magnesium ions per subunit.</text>
</comment>
<dbReference type="Pfam" id="PF01255">
    <property type="entry name" value="Prenyltransf"/>
    <property type="match status" value="1"/>
</dbReference>
<dbReference type="FunFam" id="3.40.1180.10:FF:000001">
    <property type="entry name" value="(2E,6E)-farnesyl-diphosphate-specific ditrans,polycis-undecaprenyl-diphosphate synthase"/>
    <property type="match status" value="1"/>
</dbReference>
<dbReference type="HAMAP" id="MF_01139">
    <property type="entry name" value="ISPT"/>
    <property type="match status" value="1"/>
</dbReference>
<dbReference type="AlphaFoldDB" id="A0A7V1I3K1"/>
<dbReference type="GO" id="GO:0016094">
    <property type="term" value="P:polyprenol biosynthetic process"/>
    <property type="evidence" value="ECO:0007669"/>
    <property type="project" value="TreeGrafter"/>
</dbReference>
<feature type="binding site" evidence="2">
    <location>
        <position position="26"/>
    </location>
    <ligand>
        <name>substrate</name>
    </ligand>
</feature>
<dbReference type="NCBIfam" id="NF011405">
    <property type="entry name" value="PRK14830.1"/>
    <property type="match status" value="1"/>
</dbReference>
<evidence type="ECO:0000313" key="3">
    <source>
        <dbReference type="EMBL" id="HEB73692.1"/>
    </source>
</evidence>
<comment type="caution">
    <text evidence="3">The sequence shown here is derived from an EMBL/GenBank/DDBJ whole genome shotgun (WGS) entry which is preliminary data.</text>
</comment>
<keyword evidence="2" id="KW-0460">Magnesium</keyword>
<dbReference type="CDD" id="cd00475">
    <property type="entry name" value="Cis_IPPS"/>
    <property type="match status" value="1"/>
</dbReference>
<feature type="active site" evidence="2">
    <location>
        <position position="21"/>
    </location>
</feature>
<organism evidence="3">
    <name type="scientific">Desulfofervidus auxilii</name>
    <dbReference type="NCBI Taxonomy" id="1621989"/>
    <lineage>
        <taxon>Bacteria</taxon>
        <taxon>Pseudomonadati</taxon>
        <taxon>Thermodesulfobacteriota</taxon>
        <taxon>Candidatus Desulfofervidia</taxon>
        <taxon>Candidatus Desulfofervidales</taxon>
        <taxon>Candidatus Desulfofervidaceae</taxon>
        <taxon>Candidatus Desulfofervidus</taxon>
    </lineage>
</organism>
<feature type="binding site" evidence="2">
    <location>
        <position position="70"/>
    </location>
    <ligand>
        <name>substrate</name>
    </ligand>
</feature>
<comment type="subunit">
    <text evidence="2">Homodimer.</text>
</comment>
<dbReference type="NCBIfam" id="TIGR00055">
    <property type="entry name" value="uppS"/>
    <property type="match status" value="1"/>
</dbReference>
<evidence type="ECO:0000256" key="1">
    <source>
        <dbReference type="ARBA" id="ARBA00022679"/>
    </source>
</evidence>
<keyword evidence="1 2" id="KW-0808">Transferase</keyword>
<evidence type="ECO:0000256" key="2">
    <source>
        <dbReference type="HAMAP-Rule" id="MF_01139"/>
    </source>
</evidence>
<feature type="binding site" evidence="2">
    <location>
        <position position="38"/>
    </location>
    <ligand>
        <name>substrate</name>
    </ligand>
</feature>
<protein>
    <recommendedName>
        <fullName evidence="2">Isoprenyl transferase</fullName>
        <ecNumber evidence="2">2.5.1.-</ecNumber>
    </recommendedName>
</protein>